<evidence type="ECO:0000313" key="10">
    <source>
        <dbReference type="Proteomes" id="UP000188388"/>
    </source>
</evidence>
<dbReference type="Proteomes" id="UP000188388">
    <property type="component" value="Unassembled WGS sequence"/>
</dbReference>
<feature type="domain" description="Resolvase/invertase-type recombinase catalytic" evidence="8">
    <location>
        <begin position="13"/>
        <end position="149"/>
    </location>
</feature>
<protein>
    <submittedName>
        <fullName evidence="9">Resolvase</fullName>
    </submittedName>
</protein>
<evidence type="ECO:0000256" key="6">
    <source>
        <dbReference type="PIRSR" id="PIRSR606118-50"/>
    </source>
</evidence>
<comment type="similarity">
    <text evidence="1">Belongs to the site-specific recombinase resolvase family.</text>
</comment>
<dbReference type="InterPro" id="IPR006118">
    <property type="entry name" value="Recombinase_CS"/>
</dbReference>
<dbReference type="InterPro" id="IPR050639">
    <property type="entry name" value="SSR_resolvase"/>
</dbReference>
<dbReference type="PROSITE" id="PS00397">
    <property type="entry name" value="RECOMBINASES_1"/>
    <property type="match status" value="1"/>
</dbReference>
<evidence type="ECO:0000313" key="9">
    <source>
        <dbReference type="EMBL" id="SIT56315.1"/>
    </source>
</evidence>
<dbReference type="Pfam" id="PF00239">
    <property type="entry name" value="Resolvase"/>
    <property type="match status" value="1"/>
</dbReference>
<dbReference type="GO" id="GO:0015074">
    <property type="term" value="P:DNA integration"/>
    <property type="evidence" value="ECO:0007669"/>
    <property type="project" value="UniProtKB-KW"/>
</dbReference>
<dbReference type="SUPFAM" id="SSF53041">
    <property type="entry name" value="Resolvase-like"/>
    <property type="match status" value="1"/>
</dbReference>
<keyword evidence="3" id="KW-0230">DNA invertase</keyword>
<dbReference type="FunFam" id="3.40.50.1390:FF:000001">
    <property type="entry name" value="DNA recombinase"/>
    <property type="match status" value="1"/>
</dbReference>
<dbReference type="PROSITE" id="PS51736">
    <property type="entry name" value="RECOMBINASES_3"/>
    <property type="match status" value="1"/>
</dbReference>
<dbReference type="EMBL" id="FTPD01000021">
    <property type="protein sequence ID" value="SIT56315.1"/>
    <property type="molecule type" value="Genomic_DNA"/>
</dbReference>
<dbReference type="InterPro" id="IPR036162">
    <property type="entry name" value="Resolvase-like_N_sf"/>
</dbReference>
<keyword evidence="5" id="KW-0233">DNA recombination</keyword>
<dbReference type="Gene3D" id="3.40.50.1390">
    <property type="entry name" value="Resolvase, N-terminal catalytic domain"/>
    <property type="match status" value="1"/>
</dbReference>
<dbReference type="PANTHER" id="PTHR30461">
    <property type="entry name" value="DNA-INVERTASE FROM LAMBDOID PROPHAGE"/>
    <property type="match status" value="1"/>
</dbReference>
<dbReference type="GO" id="GO:0003677">
    <property type="term" value="F:DNA binding"/>
    <property type="evidence" value="ECO:0007669"/>
    <property type="project" value="UniProtKB-KW"/>
</dbReference>
<evidence type="ECO:0000256" key="7">
    <source>
        <dbReference type="PROSITE-ProRule" id="PRU10137"/>
    </source>
</evidence>
<dbReference type="AlphaFoldDB" id="A0A1R3V8T5"/>
<reference evidence="10" key="1">
    <citation type="submission" date="2017-01" db="EMBL/GenBank/DDBJ databases">
        <authorList>
            <person name="Brunel B."/>
        </authorList>
    </citation>
    <scope>NUCLEOTIDE SEQUENCE [LARGE SCALE GENOMIC DNA]</scope>
</reference>
<evidence type="ECO:0000256" key="5">
    <source>
        <dbReference type="ARBA" id="ARBA00023172"/>
    </source>
</evidence>
<dbReference type="SMART" id="SM00857">
    <property type="entry name" value="Resolvase"/>
    <property type="match status" value="1"/>
</dbReference>
<organism evidence="9 10">
    <name type="scientific">Mesorhizobium prunaredense</name>
    <dbReference type="NCBI Taxonomy" id="1631249"/>
    <lineage>
        <taxon>Bacteria</taxon>
        <taxon>Pseudomonadati</taxon>
        <taxon>Pseudomonadota</taxon>
        <taxon>Alphaproteobacteria</taxon>
        <taxon>Hyphomicrobiales</taxon>
        <taxon>Phyllobacteriaceae</taxon>
        <taxon>Mesorhizobium</taxon>
    </lineage>
</organism>
<name>A0A1R3V8T5_9HYPH</name>
<feature type="active site" description="O-(5'-phospho-DNA)-serine intermediate" evidence="6 7">
    <location>
        <position position="21"/>
    </location>
</feature>
<evidence type="ECO:0000256" key="2">
    <source>
        <dbReference type="ARBA" id="ARBA00022908"/>
    </source>
</evidence>
<keyword evidence="2" id="KW-0229">DNA integration</keyword>
<dbReference type="InterPro" id="IPR006119">
    <property type="entry name" value="Resolv_N"/>
</dbReference>
<dbReference type="PANTHER" id="PTHR30461:SF26">
    <property type="entry name" value="RESOLVASE HOMOLOG YNEB"/>
    <property type="match status" value="1"/>
</dbReference>
<evidence type="ECO:0000256" key="4">
    <source>
        <dbReference type="ARBA" id="ARBA00023125"/>
    </source>
</evidence>
<dbReference type="Gene3D" id="1.10.10.60">
    <property type="entry name" value="Homeodomain-like"/>
    <property type="match status" value="1"/>
</dbReference>
<dbReference type="STRING" id="1631249.BQ8794_280054"/>
<evidence type="ECO:0000259" key="8">
    <source>
        <dbReference type="PROSITE" id="PS51736"/>
    </source>
</evidence>
<dbReference type="CDD" id="cd03768">
    <property type="entry name" value="SR_ResInv"/>
    <property type="match status" value="1"/>
</dbReference>
<evidence type="ECO:0000256" key="3">
    <source>
        <dbReference type="ARBA" id="ARBA00023100"/>
    </source>
</evidence>
<keyword evidence="4" id="KW-0238">DNA-binding</keyword>
<accession>A0A1R3V8T5</accession>
<keyword evidence="10" id="KW-1185">Reference proteome</keyword>
<sequence>MNIDFKEIVHIMAIIGYARVSTTDQNTAVQIDQLRAAGATDDTIFQDRLSGLDNDRPKLAEALRFVRKGDTLVVSKVDRLARSAAHLHQIVEDLDKRGVGFRVLNDPSLDTTKPHGKLMFGILASIAEFETALRKERQMEGIAKAKARGDHLGRPKTVTDEVEQRVRDMRAEGASIRAIAAAIGYSTATVQKIMKGE</sequence>
<gene>
    <name evidence="9" type="ORF">BQ8794_280054</name>
</gene>
<evidence type="ECO:0000256" key="1">
    <source>
        <dbReference type="ARBA" id="ARBA00009913"/>
    </source>
</evidence>
<dbReference type="PROSITE" id="PS00398">
    <property type="entry name" value="RECOMBINASES_2"/>
    <property type="match status" value="1"/>
</dbReference>
<proteinExistence type="inferred from homology"/>
<dbReference type="GO" id="GO:0000150">
    <property type="term" value="F:DNA strand exchange activity"/>
    <property type="evidence" value="ECO:0007669"/>
    <property type="project" value="UniProtKB-KW"/>
</dbReference>